<reference evidence="1 2" key="1">
    <citation type="journal article" date="2011" name="Plasmid">
        <title>Streptomyces turgidiscabies Car8 contains a modular pathogenicity island that shares virulence genes with other actinobacterial plant pathogens.</title>
        <authorList>
            <person name="Huguet-Tapia J.C."/>
            <person name="Badger J.H."/>
            <person name="Loria R."/>
            <person name="Pettis G.S."/>
        </authorList>
    </citation>
    <scope>NUCLEOTIDE SEQUENCE [LARGE SCALE GENOMIC DNA]</scope>
    <source>
        <strain evidence="1 2">Car8</strain>
    </source>
</reference>
<comment type="caution">
    <text evidence="1">The sequence shown here is derived from an EMBL/GenBank/DDBJ whole genome shotgun (WGS) entry which is preliminary data.</text>
</comment>
<evidence type="ECO:0000313" key="2">
    <source>
        <dbReference type="Proteomes" id="UP000010931"/>
    </source>
</evidence>
<dbReference type="AlphaFoldDB" id="L7F579"/>
<dbReference type="Proteomes" id="UP000010931">
    <property type="component" value="Unassembled WGS sequence"/>
</dbReference>
<dbReference type="PATRIC" id="fig|698760.3.peg.5137"/>
<protein>
    <submittedName>
        <fullName evidence="1">Uncharacterized protein</fullName>
    </submittedName>
</protein>
<accession>L7F579</accession>
<keyword evidence="2" id="KW-1185">Reference proteome</keyword>
<gene>
    <name evidence="1" type="ORF">STRTUCAR8_01598</name>
</gene>
<dbReference type="RefSeq" id="WP_006378730.1">
    <property type="nucleotide sequence ID" value="NZ_AEJB01000361.1"/>
</dbReference>
<evidence type="ECO:0000313" key="1">
    <source>
        <dbReference type="EMBL" id="ELP65805.1"/>
    </source>
</evidence>
<name>L7F579_STRT8</name>
<dbReference type="EMBL" id="AEJB01000361">
    <property type="protein sequence ID" value="ELP65805.1"/>
    <property type="molecule type" value="Genomic_DNA"/>
</dbReference>
<sequence>MTEESTHHVEAQLWVDGMWRGLQELTASPYTEAASRPEKFGPVEGPALPEVRRRVSSFLAEHPHEPVLVTTDRDMEYLFGPGQVGPFRFVFWE</sequence>
<dbReference type="GeneID" id="97407277"/>
<proteinExistence type="predicted"/>
<organism evidence="1 2">
    <name type="scientific">Streptomyces turgidiscabies (strain Car8)</name>
    <dbReference type="NCBI Taxonomy" id="698760"/>
    <lineage>
        <taxon>Bacteria</taxon>
        <taxon>Bacillati</taxon>
        <taxon>Actinomycetota</taxon>
        <taxon>Actinomycetes</taxon>
        <taxon>Kitasatosporales</taxon>
        <taxon>Streptomycetaceae</taxon>
        <taxon>Streptomyces</taxon>
    </lineage>
</organism>